<evidence type="ECO:0000259" key="1">
    <source>
        <dbReference type="PROSITE" id="PS50965"/>
    </source>
</evidence>
<evidence type="ECO:0000313" key="2">
    <source>
        <dbReference type="EMBL" id="TRM10610.1"/>
    </source>
</evidence>
<dbReference type="EMBL" id="VJMZ01000001">
    <property type="protein sequence ID" value="TRM10610.1"/>
    <property type="molecule type" value="Genomic_DNA"/>
</dbReference>
<reference evidence="2 3" key="1">
    <citation type="submission" date="2019-07" db="EMBL/GenBank/DDBJ databases">
        <title>Genomic analysis of Lentibacillus sp. NKC851-2.</title>
        <authorList>
            <person name="Oh Y.J."/>
        </authorList>
    </citation>
    <scope>NUCLEOTIDE SEQUENCE [LARGE SCALE GENOMIC DNA]</scope>
    <source>
        <strain evidence="2 3">NKC851-2</strain>
    </source>
</reference>
<dbReference type="Pfam" id="PF08378">
    <property type="entry name" value="NERD"/>
    <property type="match status" value="1"/>
</dbReference>
<dbReference type="InterPro" id="IPR011528">
    <property type="entry name" value="NERD"/>
</dbReference>
<name>A0A549YFE4_9BACI</name>
<protein>
    <submittedName>
        <fullName evidence="2">NERD domain-containing protein</fullName>
    </submittedName>
</protein>
<dbReference type="PROSITE" id="PS50965">
    <property type="entry name" value="NERD"/>
    <property type="match status" value="1"/>
</dbReference>
<organism evidence="2 3">
    <name type="scientific">Lentibacillus cibarius</name>
    <dbReference type="NCBI Taxonomy" id="2583219"/>
    <lineage>
        <taxon>Bacteria</taxon>
        <taxon>Bacillati</taxon>
        <taxon>Bacillota</taxon>
        <taxon>Bacilli</taxon>
        <taxon>Bacillales</taxon>
        <taxon>Bacillaceae</taxon>
        <taxon>Lentibacillus</taxon>
    </lineage>
</organism>
<gene>
    <name evidence="2" type="ORF">FH966_02110</name>
</gene>
<dbReference type="Proteomes" id="UP000319280">
    <property type="component" value="Unassembled WGS sequence"/>
</dbReference>
<accession>A0A549YFE4</accession>
<sequence>MILKNRTKPRPLVKLDAAIPRTPSQFPLLAKMKEDAKIRQLGYTGERKVDYHLDNLAQMFTILHDVYLCVNGKNTQMDSVIIANHSIATVDDKNYHGTITFNTLLKQLTRDDGQTEAGFEYPITQVHNQQFHLQNWLAQQNMSQIPVNSYVAIADPSTIIKVHGDEKEIAQTVAHGAAMPKVIMEQDQQLAKQGARKLPHHQIGKKLLHACGEFDIDIMKKYGLKPSAILPGVICPDCEHRGMARVFNGWSCPKCQCHSKNAHLNALEDYFLLVKRTITNSECMRFLQIPTRGTATRILKSSGLTYLPAHKCWIQPTR</sequence>
<dbReference type="AlphaFoldDB" id="A0A549YFE4"/>
<feature type="domain" description="NERD" evidence="1">
    <location>
        <begin position="41"/>
        <end position="156"/>
    </location>
</feature>
<comment type="caution">
    <text evidence="2">The sequence shown here is derived from an EMBL/GenBank/DDBJ whole genome shotgun (WGS) entry which is preliminary data.</text>
</comment>
<proteinExistence type="predicted"/>
<keyword evidence="3" id="KW-1185">Reference proteome</keyword>
<evidence type="ECO:0000313" key="3">
    <source>
        <dbReference type="Proteomes" id="UP000319280"/>
    </source>
</evidence>
<dbReference type="RefSeq" id="WP_142789894.1">
    <property type="nucleotide sequence ID" value="NZ_VJMZ01000001.1"/>
</dbReference>